<dbReference type="Pfam" id="PF10342">
    <property type="entry name" value="Kre9_KNH"/>
    <property type="match status" value="1"/>
</dbReference>
<comment type="similarity">
    <text evidence="2">Belongs to the KRE9/KNH1 family.</text>
</comment>
<evidence type="ECO:0000313" key="8">
    <source>
        <dbReference type="EMBL" id="KAA8896746.1"/>
    </source>
</evidence>
<evidence type="ECO:0000256" key="4">
    <source>
        <dbReference type="SAM" id="MobiDB-lite"/>
    </source>
</evidence>
<accession>A0A642UCK8</accession>
<dbReference type="InterPro" id="IPR018466">
    <property type="entry name" value="Kre9/Knh1-like_N"/>
</dbReference>
<dbReference type="InterPro" id="IPR008659">
    <property type="entry name" value="Kre9/Knh1_C"/>
</dbReference>
<reference evidence="8" key="1">
    <citation type="journal article" date="2019" name="G3 (Bethesda)">
        <title>Genome Assemblies of Two Rare Opportunistic Yeast Pathogens: Diutina rugosa (syn. Candida rugosa) and Trichomonascus ciferrii (syn. Candida ciferrii).</title>
        <authorList>
            <person name="Mixao V."/>
            <person name="Saus E."/>
            <person name="Hansen A.P."/>
            <person name="Lass-Florl C."/>
            <person name="Gabaldon T."/>
        </authorList>
    </citation>
    <scope>NUCLEOTIDE SEQUENCE</scope>
    <source>
        <strain evidence="8">CBS 4856</strain>
    </source>
</reference>
<comment type="caution">
    <text evidence="8">The sequence shown here is derived from an EMBL/GenBank/DDBJ whole genome shotgun (WGS) entry which is preliminary data.</text>
</comment>
<feature type="domain" description="Yeast cell wall synthesis Kre9/Knh1 C-terminal" evidence="6">
    <location>
        <begin position="157"/>
        <end position="247"/>
    </location>
</feature>
<feature type="region of interest" description="Disordered" evidence="4">
    <location>
        <begin position="128"/>
        <end position="186"/>
    </location>
</feature>
<dbReference type="GO" id="GO:0005576">
    <property type="term" value="C:extracellular region"/>
    <property type="evidence" value="ECO:0007669"/>
    <property type="project" value="TreeGrafter"/>
</dbReference>
<evidence type="ECO:0000256" key="3">
    <source>
        <dbReference type="ARBA" id="ARBA00022729"/>
    </source>
</evidence>
<evidence type="ECO:0000256" key="2">
    <source>
        <dbReference type="ARBA" id="ARBA00006816"/>
    </source>
</evidence>
<proteinExistence type="inferred from homology"/>
<gene>
    <name evidence="8" type="ORF">TRICI_006831</name>
</gene>
<keyword evidence="9" id="KW-1185">Reference proteome</keyword>
<dbReference type="GO" id="GO:0031505">
    <property type="term" value="P:fungal-type cell wall organization"/>
    <property type="evidence" value="ECO:0007669"/>
    <property type="project" value="TreeGrafter"/>
</dbReference>
<sequence length="267" mass="28869">MRLGGLLSMVLFVGATSVLANVEPGKIKDSSASSKLEITWKDDGDDPSLDDIDTLEILLCTGPNSDIDCLTTPLTTSVKATAKKYSADLTPVKAEAGNGPYFLQFSAIDKDGGQSLMYSDRFKLTGMTGSKKATSGGDTDPPEDQKAQPTADTTGTAIPYTKQKGPTKTAPMQSQPGTKVDLKRSKSRLWPTSAISSYYKTPKKSPNAKTTLTPGWSYTFSALTNYAKTRPKPTKYYAASDYIKTARKTKSQSLSAGRKKRWYKAID</sequence>
<evidence type="ECO:0000259" key="7">
    <source>
        <dbReference type="Pfam" id="PF10342"/>
    </source>
</evidence>
<feature type="signal peptide" evidence="5">
    <location>
        <begin position="1"/>
        <end position="20"/>
    </location>
</feature>
<dbReference type="GO" id="GO:0006078">
    <property type="term" value="P:(1-&gt;6)-beta-D-glucan biosynthetic process"/>
    <property type="evidence" value="ECO:0007669"/>
    <property type="project" value="InterPro"/>
</dbReference>
<dbReference type="PANTHER" id="PTHR28154:SF1">
    <property type="entry name" value="CELL WALL SYNTHESIS PROTEIN KNH1-RELATED"/>
    <property type="match status" value="1"/>
</dbReference>
<dbReference type="AlphaFoldDB" id="A0A642UCK8"/>
<dbReference type="InterPro" id="IPR045328">
    <property type="entry name" value="Kre9/Knh1"/>
</dbReference>
<dbReference type="PANTHER" id="PTHR28154">
    <property type="entry name" value="CELL WALL SYNTHESIS PROTEIN KNH1-RELATED"/>
    <property type="match status" value="1"/>
</dbReference>
<name>A0A642UCK8_9ASCO</name>
<comment type="function">
    <text evidence="1">Involved in cell wall beta(1-&gt;6) glucan synthesis.</text>
</comment>
<feature type="domain" description="Yeast cell wall synthesis Kre9/Knh1-like N-terminal" evidence="7">
    <location>
        <begin position="24"/>
        <end position="124"/>
    </location>
</feature>
<keyword evidence="3 5" id="KW-0732">Signal</keyword>
<dbReference type="Proteomes" id="UP000761534">
    <property type="component" value="Unassembled WGS sequence"/>
</dbReference>
<dbReference type="Pfam" id="PF05390">
    <property type="entry name" value="Kre9_KNH1_C"/>
    <property type="match status" value="1"/>
</dbReference>
<evidence type="ECO:0000259" key="6">
    <source>
        <dbReference type="Pfam" id="PF05390"/>
    </source>
</evidence>
<feature type="compositionally biased region" description="Polar residues" evidence="4">
    <location>
        <begin position="128"/>
        <end position="137"/>
    </location>
</feature>
<protein>
    <submittedName>
        <fullName evidence="8">Uncharacterized protein</fullName>
    </submittedName>
</protein>
<organism evidence="8 9">
    <name type="scientific">Trichomonascus ciferrii</name>
    <dbReference type="NCBI Taxonomy" id="44093"/>
    <lineage>
        <taxon>Eukaryota</taxon>
        <taxon>Fungi</taxon>
        <taxon>Dikarya</taxon>
        <taxon>Ascomycota</taxon>
        <taxon>Saccharomycotina</taxon>
        <taxon>Dipodascomycetes</taxon>
        <taxon>Dipodascales</taxon>
        <taxon>Trichomonascaceae</taxon>
        <taxon>Trichomonascus</taxon>
        <taxon>Trichomonascus ciferrii complex</taxon>
    </lineage>
</organism>
<evidence type="ECO:0000313" key="9">
    <source>
        <dbReference type="Proteomes" id="UP000761534"/>
    </source>
</evidence>
<feature type="compositionally biased region" description="Polar residues" evidence="4">
    <location>
        <begin position="164"/>
        <end position="177"/>
    </location>
</feature>
<evidence type="ECO:0000256" key="1">
    <source>
        <dbReference type="ARBA" id="ARBA00004010"/>
    </source>
</evidence>
<dbReference type="GO" id="GO:0042546">
    <property type="term" value="P:cell wall biogenesis"/>
    <property type="evidence" value="ECO:0007669"/>
    <property type="project" value="InterPro"/>
</dbReference>
<dbReference type="EMBL" id="SWFS01000575">
    <property type="protein sequence ID" value="KAA8896746.1"/>
    <property type="molecule type" value="Genomic_DNA"/>
</dbReference>
<evidence type="ECO:0000256" key="5">
    <source>
        <dbReference type="SAM" id="SignalP"/>
    </source>
</evidence>
<dbReference type="VEuPathDB" id="FungiDB:TRICI_006831"/>
<feature type="chain" id="PRO_5025033134" evidence="5">
    <location>
        <begin position="21"/>
        <end position="267"/>
    </location>
</feature>
<dbReference type="OrthoDB" id="2432613at2759"/>
<feature type="compositionally biased region" description="Polar residues" evidence="4">
    <location>
        <begin position="147"/>
        <end position="156"/>
    </location>
</feature>